<accession>A0ABU2WA97</accession>
<dbReference type="InterPro" id="IPR029044">
    <property type="entry name" value="Nucleotide-diphossugar_trans"/>
</dbReference>
<dbReference type="SUPFAM" id="SSF53448">
    <property type="entry name" value="Nucleotide-diphospho-sugar transferases"/>
    <property type="match status" value="1"/>
</dbReference>
<evidence type="ECO:0000313" key="19">
    <source>
        <dbReference type="Proteomes" id="UP001180556"/>
    </source>
</evidence>
<feature type="transmembrane region" description="Helical" evidence="15">
    <location>
        <begin position="310"/>
        <end position="331"/>
    </location>
</feature>
<evidence type="ECO:0000256" key="13">
    <source>
        <dbReference type="ARBA" id="ARBA00045097"/>
    </source>
</evidence>
<gene>
    <name evidence="18" type="ORF">RM717_30415</name>
</gene>
<evidence type="ECO:0000256" key="11">
    <source>
        <dbReference type="ARBA" id="ARBA00022989"/>
    </source>
</evidence>
<evidence type="ECO:0000256" key="2">
    <source>
        <dbReference type="ARBA" id="ARBA00004389"/>
    </source>
</evidence>
<feature type="domain" description="Glycosyltransferase 2-like" evidence="16">
    <location>
        <begin position="49"/>
        <end position="215"/>
    </location>
</feature>
<evidence type="ECO:0000256" key="1">
    <source>
        <dbReference type="ARBA" id="ARBA00004141"/>
    </source>
</evidence>
<dbReference type="CDD" id="cd04188">
    <property type="entry name" value="DPG_synthase"/>
    <property type="match status" value="1"/>
</dbReference>
<keyword evidence="19" id="KW-1185">Reference proteome</keyword>
<dbReference type="Proteomes" id="UP001180556">
    <property type="component" value="Unassembled WGS sequence"/>
</dbReference>
<feature type="compositionally biased region" description="Basic and acidic residues" evidence="14">
    <location>
        <begin position="22"/>
        <end position="33"/>
    </location>
</feature>
<dbReference type="InterPro" id="IPR035518">
    <property type="entry name" value="DPG_synthase"/>
</dbReference>
<name>A0ABU2WA97_9ACTN</name>
<keyword evidence="9" id="KW-0256">Endoplasmic reticulum</keyword>
<evidence type="ECO:0000256" key="15">
    <source>
        <dbReference type="SAM" id="Phobius"/>
    </source>
</evidence>
<dbReference type="RefSeq" id="WP_311605674.1">
    <property type="nucleotide sequence ID" value="NZ_JAVRFG010000060.1"/>
</dbReference>
<evidence type="ECO:0000256" key="7">
    <source>
        <dbReference type="ARBA" id="ARBA00022679"/>
    </source>
</evidence>
<keyword evidence="12 15" id="KW-0472">Membrane</keyword>
<feature type="compositionally biased region" description="Gly residues" evidence="14">
    <location>
        <begin position="12"/>
        <end position="21"/>
    </location>
</feature>
<evidence type="ECO:0000256" key="8">
    <source>
        <dbReference type="ARBA" id="ARBA00022692"/>
    </source>
</evidence>
<dbReference type="PANTHER" id="PTHR10859:SF91">
    <property type="entry name" value="DOLICHYL-PHOSPHATE BETA-GLUCOSYLTRANSFERASE"/>
    <property type="match status" value="1"/>
</dbReference>
<comment type="similarity">
    <text evidence="4">Belongs to the glycosyltransferase 2 family.</text>
</comment>
<evidence type="ECO:0000256" key="10">
    <source>
        <dbReference type="ARBA" id="ARBA00022968"/>
    </source>
</evidence>
<dbReference type="Gene3D" id="3.90.550.10">
    <property type="entry name" value="Spore Coat Polysaccharide Biosynthesis Protein SpsA, Chain A"/>
    <property type="match status" value="1"/>
</dbReference>
<reference evidence="19" key="1">
    <citation type="submission" date="2023-07" db="EMBL/GenBank/DDBJ databases">
        <title>30 novel species of actinomycetes from the DSMZ collection.</title>
        <authorList>
            <person name="Nouioui I."/>
        </authorList>
    </citation>
    <scope>NUCLEOTIDE SEQUENCE [LARGE SCALE GENOMIC DNA]</scope>
    <source>
        <strain evidence="19">DSM 40932</strain>
    </source>
</reference>
<evidence type="ECO:0000259" key="16">
    <source>
        <dbReference type="Pfam" id="PF00535"/>
    </source>
</evidence>
<comment type="subcellular location">
    <subcellularLocation>
        <location evidence="2">Endoplasmic reticulum membrane</location>
        <topology evidence="2">Single-pass membrane protein</topology>
    </subcellularLocation>
    <subcellularLocation>
        <location evidence="1">Membrane</location>
        <topology evidence="1">Multi-pass membrane protein</topology>
    </subcellularLocation>
</comment>
<evidence type="ECO:0000313" key="18">
    <source>
        <dbReference type="EMBL" id="MDT0494813.1"/>
    </source>
</evidence>
<evidence type="ECO:0000256" key="6">
    <source>
        <dbReference type="ARBA" id="ARBA00022676"/>
    </source>
</evidence>
<protein>
    <recommendedName>
        <fullName evidence="5">dolichyl-phosphate beta-glucosyltransferase</fullName>
        <ecNumber evidence="5">2.4.1.117</ecNumber>
    </recommendedName>
</protein>
<evidence type="ECO:0000256" key="3">
    <source>
        <dbReference type="ARBA" id="ARBA00004922"/>
    </source>
</evidence>
<comment type="pathway">
    <text evidence="3">Protein modification; protein glycosylation.</text>
</comment>
<feature type="transmembrane region" description="Helical" evidence="15">
    <location>
        <begin position="376"/>
        <end position="395"/>
    </location>
</feature>
<evidence type="ECO:0000256" key="4">
    <source>
        <dbReference type="ARBA" id="ARBA00006739"/>
    </source>
</evidence>
<feature type="transmembrane region" description="Helical" evidence="15">
    <location>
        <begin position="407"/>
        <end position="429"/>
    </location>
</feature>
<keyword evidence="11 15" id="KW-1133">Transmembrane helix</keyword>
<evidence type="ECO:0000256" key="5">
    <source>
        <dbReference type="ARBA" id="ARBA00012583"/>
    </source>
</evidence>
<dbReference type="InterPro" id="IPR007267">
    <property type="entry name" value="GtrA_DPMS_TM"/>
</dbReference>
<evidence type="ECO:0000256" key="14">
    <source>
        <dbReference type="SAM" id="MobiDB-lite"/>
    </source>
</evidence>
<keyword evidence="7" id="KW-0808">Transferase</keyword>
<dbReference type="Pfam" id="PF00535">
    <property type="entry name" value="Glycos_transf_2"/>
    <property type="match status" value="1"/>
</dbReference>
<dbReference type="PANTHER" id="PTHR10859">
    <property type="entry name" value="GLYCOSYL TRANSFERASE"/>
    <property type="match status" value="1"/>
</dbReference>
<comment type="caution">
    <text evidence="18">The sequence shown here is derived from an EMBL/GenBank/DDBJ whole genome shotgun (WGS) entry which is preliminary data.</text>
</comment>
<dbReference type="EC" id="2.4.1.117" evidence="5"/>
<feature type="region of interest" description="Disordered" evidence="14">
    <location>
        <begin position="1"/>
        <end position="45"/>
    </location>
</feature>
<comment type="catalytic activity">
    <reaction evidence="13">
        <text>a di-trans,poly-cis-dolichyl phosphate + UDP-alpha-D-glucose = a di-trans,poly-cis-dolichyl beta-D-glucosyl phosphate + UDP</text>
        <dbReference type="Rhea" id="RHEA:15401"/>
        <dbReference type="Rhea" id="RHEA-COMP:19498"/>
        <dbReference type="Rhea" id="RHEA-COMP:19502"/>
        <dbReference type="ChEBI" id="CHEBI:57525"/>
        <dbReference type="ChEBI" id="CHEBI:57683"/>
        <dbReference type="ChEBI" id="CHEBI:58223"/>
        <dbReference type="ChEBI" id="CHEBI:58885"/>
        <dbReference type="EC" id="2.4.1.117"/>
    </reaction>
    <physiologicalReaction direction="left-to-right" evidence="13">
        <dbReference type="Rhea" id="RHEA:15402"/>
    </physiologicalReaction>
</comment>
<dbReference type="Pfam" id="PF04138">
    <property type="entry name" value="GtrA_DPMS_TM"/>
    <property type="match status" value="1"/>
</dbReference>
<feature type="domain" description="GtrA/DPMS transmembrane" evidence="17">
    <location>
        <begin position="313"/>
        <end position="430"/>
    </location>
</feature>
<evidence type="ECO:0000259" key="17">
    <source>
        <dbReference type="Pfam" id="PF04138"/>
    </source>
</evidence>
<evidence type="ECO:0000256" key="9">
    <source>
        <dbReference type="ARBA" id="ARBA00022824"/>
    </source>
</evidence>
<evidence type="ECO:0000256" key="12">
    <source>
        <dbReference type="ARBA" id="ARBA00023136"/>
    </source>
</evidence>
<organism evidence="18 19">
    <name type="scientific">Streptomyces stephensoniae</name>
    <dbReference type="NCBI Taxonomy" id="3375367"/>
    <lineage>
        <taxon>Bacteria</taxon>
        <taxon>Bacillati</taxon>
        <taxon>Actinomycetota</taxon>
        <taxon>Actinomycetes</taxon>
        <taxon>Kitasatosporales</taxon>
        <taxon>Streptomycetaceae</taxon>
        <taxon>Streptomyces</taxon>
    </lineage>
</organism>
<sequence length="448" mass="47890">MTTTDSLRSGPGTTGRSGGGGDHGRLPGREHLPARQTAPDPSGVPVLDVVVPVYNEEKDLRPCVLRLHGHLSRTFPYAFRITVADNASTDATPAVAAALAAELRGVRYVRLEEKGRGRALRTVWSASDAPVLAYMDVDLSTDLNALLPLVAPLISGHSDLAIGSRLARSARVVRGSKREFISRAYNLILRSSLAAGFSDAQCGFKAIRSEVAERLLPMVEDSGWFFDSELLVLAERAGLRIHEVPVDWIDDPDSTVHIVRTATEDLKGVWRVGRALAVGALPLDRLARPFGDDPRDRALNGVERGLARQLIGFCVVGVLSTLFYLALYSLFRLGVGPQLANSGALLVSAVANTAANRRLTFGVRGRSGAVRHQAQGLVVFAIGLALTSGSLAALGAASGSPSHSAELAVLITANLAATVLRFLLLRAWVFPARARTRPRTSDDPEDLR</sequence>
<dbReference type="EMBL" id="JAVRFG010000060">
    <property type="protein sequence ID" value="MDT0494813.1"/>
    <property type="molecule type" value="Genomic_DNA"/>
</dbReference>
<keyword evidence="6" id="KW-0328">Glycosyltransferase</keyword>
<dbReference type="InterPro" id="IPR001173">
    <property type="entry name" value="Glyco_trans_2-like"/>
</dbReference>
<proteinExistence type="inferred from homology"/>
<keyword evidence="10" id="KW-0735">Signal-anchor</keyword>
<keyword evidence="8 15" id="KW-0812">Transmembrane</keyword>